<evidence type="ECO:0008006" key="3">
    <source>
        <dbReference type="Google" id="ProtNLM"/>
    </source>
</evidence>
<name>A0A926IFE4_9FIRM</name>
<reference evidence="1" key="1">
    <citation type="submission" date="2020-08" db="EMBL/GenBank/DDBJ databases">
        <title>Genome public.</title>
        <authorList>
            <person name="Liu C."/>
            <person name="Sun Q."/>
        </authorList>
    </citation>
    <scope>NUCLEOTIDE SEQUENCE</scope>
    <source>
        <strain evidence="1">NSJ-12</strain>
    </source>
</reference>
<sequence>MGKFEFDTKSLKEIEDIVGKLSLSDDTKYKVTSTVAEQSLPIIQEETPEDSGNLKESFVVKRGSKNKGVSVISNDATNEKDGERYGWILNYKEGQHQGWFDRAIDMNEDEIENMLLRELEKELGL</sequence>
<accession>A0A926IFE4</accession>
<dbReference type="AlphaFoldDB" id="A0A926IFE4"/>
<dbReference type="EMBL" id="JACRSY010000021">
    <property type="protein sequence ID" value="MBC8580476.1"/>
    <property type="molecule type" value="Genomic_DNA"/>
</dbReference>
<comment type="caution">
    <text evidence="1">The sequence shown here is derived from an EMBL/GenBank/DDBJ whole genome shotgun (WGS) entry which is preliminary data.</text>
</comment>
<protein>
    <recommendedName>
        <fullName evidence="3">Phage protein, HK97 gp10 family</fullName>
    </recommendedName>
</protein>
<gene>
    <name evidence="1" type="ORF">H8718_13150</name>
</gene>
<proteinExistence type="predicted"/>
<organism evidence="1 2">
    <name type="scientific">Zhenhengia yiwuensis</name>
    <dbReference type="NCBI Taxonomy" id="2763666"/>
    <lineage>
        <taxon>Bacteria</taxon>
        <taxon>Bacillati</taxon>
        <taxon>Bacillota</taxon>
        <taxon>Clostridia</taxon>
        <taxon>Lachnospirales</taxon>
        <taxon>Lachnospiraceae</taxon>
        <taxon>Zhenhengia</taxon>
    </lineage>
</organism>
<dbReference type="Proteomes" id="UP000655830">
    <property type="component" value="Unassembled WGS sequence"/>
</dbReference>
<evidence type="ECO:0000313" key="1">
    <source>
        <dbReference type="EMBL" id="MBC8580476.1"/>
    </source>
</evidence>
<evidence type="ECO:0000313" key="2">
    <source>
        <dbReference type="Proteomes" id="UP000655830"/>
    </source>
</evidence>
<keyword evidence="2" id="KW-1185">Reference proteome</keyword>
<dbReference type="RefSeq" id="WP_249333250.1">
    <property type="nucleotide sequence ID" value="NZ_JACRSY010000021.1"/>
</dbReference>